<organism evidence="3 4">
    <name type="scientific">Photobacterium rosenbergii</name>
    <dbReference type="NCBI Taxonomy" id="294936"/>
    <lineage>
        <taxon>Bacteria</taxon>
        <taxon>Pseudomonadati</taxon>
        <taxon>Pseudomonadota</taxon>
        <taxon>Gammaproteobacteria</taxon>
        <taxon>Vibrionales</taxon>
        <taxon>Vibrionaceae</taxon>
        <taxon>Photobacterium</taxon>
    </lineage>
</organism>
<evidence type="ECO:0000313" key="3">
    <source>
        <dbReference type="EMBL" id="PSW09608.1"/>
    </source>
</evidence>
<feature type="chain" id="PRO_5015660240" description="DUF6701 domain-containing protein" evidence="1">
    <location>
        <begin position="22"/>
        <end position="1434"/>
    </location>
</feature>
<feature type="signal peptide" evidence="1">
    <location>
        <begin position="1"/>
        <end position="21"/>
    </location>
</feature>
<dbReference type="Pfam" id="PF20419">
    <property type="entry name" value="DUF6701"/>
    <property type="match status" value="1"/>
</dbReference>
<reference evidence="3 4" key="1">
    <citation type="submission" date="2018-03" db="EMBL/GenBank/DDBJ databases">
        <title>Whole genome sequencing of Histamine producing bacteria.</title>
        <authorList>
            <person name="Butler K."/>
        </authorList>
    </citation>
    <scope>NUCLEOTIDE SEQUENCE [LARGE SCALE GENOMIC DNA]</scope>
    <source>
        <strain evidence="3 4">DSM 19138</strain>
    </source>
</reference>
<keyword evidence="1" id="KW-0732">Signal</keyword>
<evidence type="ECO:0000259" key="2">
    <source>
        <dbReference type="Pfam" id="PF20419"/>
    </source>
</evidence>
<gene>
    <name evidence="3" type="ORF">C9J01_20385</name>
</gene>
<evidence type="ECO:0000313" key="4">
    <source>
        <dbReference type="Proteomes" id="UP000241346"/>
    </source>
</evidence>
<proteinExistence type="predicted"/>
<feature type="domain" description="DUF6701" evidence="2">
    <location>
        <begin position="752"/>
        <end position="1427"/>
    </location>
</feature>
<dbReference type="InterPro" id="IPR046524">
    <property type="entry name" value="DUF6701"/>
</dbReference>
<evidence type="ECO:0000256" key="1">
    <source>
        <dbReference type="SAM" id="SignalP"/>
    </source>
</evidence>
<protein>
    <recommendedName>
        <fullName evidence="2">DUF6701 domain-containing protein</fullName>
    </recommendedName>
</protein>
<dbReference type="RefSeq" id="WP_107299988.1">
    <property type="nucleotide sequence ID" value="NZ_PYMB01000014.1"/>
</dbReference>
<name>A0A2T3N8L4_9GAMM</name>
<accession>A0A2T3N8L4</accession>
<dbReference type="OrthoDB" id="9790247at2"/>
<comment type="caution">
    <text evidence="3">The sequence shown here is derived from an EMBL/GenBank/DDBJ whole genome shotgun (WGS) entry which is preliminary data.</text>
</comment>
<dbReference type="Proteomes" id="UP000241346">
    <property type="component" value="Unassembled WGS sequence"/>
</dbReference>
<dbReference type="EMBL" id="PYMB01000014">
    <property type="protein sequence ID" value="PSW09608.1"/>
    <property type="molecule type" value="Genomic_DNA"/>
</dbReference>
<sequence>MRAIKLCLWLLMLAIAMPASALEFRFGEYQLSEQGIAHCIGSGAAKSCEITFDQPFTTTPLVFLMPTIEEGVGRDAPSTLRLINVTKTGATFRQYIAPMRDGIELKSIGQKCFPNTKHEYCLETVPMDKVRYFAIEPGTLNFGEKGRIQAGTVEVSRYLVGGNGVNNNNLQTVSSPVNYNAAFNNPGVLLSLQGNGDKDLGSQQRWVTPVVTAVQRDLDRMFVALDRSELVKRGHYLGSAQKVAYIIAEGRGSYKGLQFAMGAGATLNTLVNGLKKFDQVTEPTLRQCAATVPVPSGFSNEPFIIASKNSRKGNNGGWIRLCRLESSGNNSYKVSFVNDEDLNEKNINSVERKHLSENIGFMAFQRKVSEQTCDVFPGPAQTWTSHNSYKAKLSEKALIKGTYKQNGYRYLYFHTSSNGRQACDGENCQFPGYNQPDLWAKELDLGDFLNSSSHINSNGSNNTLNEYQNFHLSKKTVTLRGGAGEKINHLQLDHGSTLYLDSGTYWFEKLILTGGSQIITQGNVTIHSKIIDLSTSSTIKPENGVPDSLQIYAHMGGGNFNTPNVNLSQGSSIVGLVYSESKVSIAGGECSSEANCDVTSITGAVTAARLDMNSNWNVPSAVINGKSSCFDTTPDFTLDISPKWQQNMLCESQEVLFSLEPDDGGGETFAGDITVSITAKSGQAAAGVWSTSKLEGGNYGQRFSDGVPFTVPVGAFDNNQKRIWLKSDYLGELELTATIEGISGSAPVGRYQFLPGGFVITPNPVQLVAGKPATLTVKAMACNSGDSVISEYTGRKTLNIKTEYGKPTSSNSRADKVMLQNTAGSDKTTWQGAQGQFTFSNGVASNIPVKYDDAGEMTLTLSDPKCTKDNCDLNAIGGQSSQSKSLPADWQGLTGTALIKSRPYTFALCQSGTPNIEQASGDANSGNGFIAAGEIFHTLLRPVVWKQGDSVAESGAQPAIDSSTMCSNRLITENFYKSQAPAALVELSHQLQTPNDQQAVAGTLFGGSAKTNIQLKTQPYALQWDEVGSIRLTADTQNSYLGMDINSGYRDVGRFYPKYLKLIRDDLQYPERQGYFSYLDQPFTFGFSVGAFAESGHGTAGNAVKNYWLFEKNVPKPKLKAGIQFLVLDSTKTDEVVERAQRIEHASRKGIPYIWSWSGATWAASADQDKATQITVNEPNFTFVRDYTEGHRGSQPRFSEKDGPFDSMNTRMGLKIVPASDPIDWAYLNLNDDVVLEESAKRESIQIWRSHPDIRYGRMALDDVSGRFDSELSIPLRVEYWDGLDFVTNKQDSVAAFDGDLSCKQILSQSDTTVTSTSYTRGSGNVKSGATRSGEFVAVPTEVKDKDGNSLIYREQVRFWQKVIGDSPMAIVKEPEITCGAGPSSGHDNYQPWLTFDWRGKGDESPHSTVTLGAYRGNDRVLYRGEKGINTMLD</sequence>